<dbReference type="SUPFAM" id="SSF82171">
    <property type="entry name" value="DPP6 N-terminal domain-like"/>
    <property type="match status" value="1"/>
</dbReference>
<dbReference type="EMBL" id="JBBBZM010000099">
    <property type="protein sequence ID" value="KAL0634266.1"/>
    <property type="molecule type" value="Genomic_DNA"/>
</dbReference>
<proteinExistence type="inferred from homology"/>
<evidence type="ECO:0000256" key="8">
    <source>
        <dbReference type="ARBA" id="ARBA00023015"/>
    </source>
</evidence>
<reference evidence="16 17" key="1">
    <citation type="submission" date="2024-02" db="EMBL/GenBank/DDBJ databases">
        <title>Discinaceae phylogenomics.</title>
        <authorList>
            <person name="Dirks A.C."/>
            <person name="James T.Y."/>
        </authorList>
    </citation>
    <scope>NUCLEOTIDE SEQUENCE [LARGE SCALE GENOMIC DNA]</scope>
    <source>
        <strain evidence="16 17">ACD0624</strain>
    </source>
</reference>
<dbReference type="InterPro" id="IPR015943">
    <property type="entry name" value="WD40/YVTN_repeat-like_dom_sf"/>
</dbReference>
<feature type="repeat" description="WD" evidence="11">
    <location>
        <begin position="158"/>
        <end position="199"/>
    </location>
</feature>
<evidence type="ECO:0000256" key="1">
    <source>
        <dbReference type="ARBA" id="ARBA00002677"/>
    </source>
</evidence>
<evidence type="ECO:0000256" key="12">
    <source>
        <dbReference type="RuleBase" id="RU364014"/>
    </source>
</evidence>
<evidence type="ECO:0000259" key="15">
    <source>
        <dbReference type="Pfam" id="PF24105"/>
    </source>
</evidence>
<keyword evidence="5 11" id="KW-0853">WD repeat</keyword>
<dbReference type="CDD" id="cd00200">
    <property type="entry name" value="WD40"/>
    <property type="match status" value="1"/>
</dbReference>
<feature type="compositionally biased region" description="Low complexity" evidence="13">
    <location>
        <begin position="666"/>
        <end position="683"/>
    </location>
</feature>
<evidence type="ECO:0000256" key="9">
    <source>
        <dbReference type="ARBA" id="ARBA00023163"/>
    </source>
</evidence>
<keyword evidence="8 12" id="KW-0805">Transcription regulation</keyword>
<feature type="compositionally biased region" description="Low complexity" evidence="13">
    <location>
        <begin position="869"/>
        <end position="889"/>
    </location>
</feature>
<dbReference type="InterPro" id="IPR055410">
    <property type="entry name" value="Beta-prop_CAF1B_HIR1"/>
</dbReference>
<dbReference type="Pfam" id="PF24105">
    <property type="entry name" value="Beta-prop_CAF1B_HIR1"/>
    <property type="match status" value="1"/>
</dbReference>
<evidence type="ECO:0000313" key="17">
    <source>
        <dbReference type="Proteomes" id="UP001447188"/>
    </source>
</evidence>
<name>A0ABR3GE74_9PEZI</name>
<organism evidence="16 17">
    <name type="scientific">Discina gigas</name>
    <dbReference type="NCBI Taxonomy" id="1032678"/>
    <lineage>
        <taxon>Eukaryota</taxon>
        <taxon>Fungi</taxon>
        <taxon>Dikarya</taxon>
        <taxon>Ascomycota</taxon>
        <taxon>Pezizomycotina</taxon>
        <taxon>Pezizomycetes</taxon>
        <taxon>Pezizales</taxon>
        <taxon>Discinaceae</taxon>
        <taxon>Discina</taxon>
    </lineage>
</organism>
<dbReference type="InterPro" id="IPR019015">
    <property type="entry name" value="HIRA_B_motif"/>
</dbReference>
<evidence type="ECO:0000256" key="10">
    <source>
        <dbReference type="ARBA" id="ARBA00023242"/>
    </source>
</evidence>
<keyword evidence="4 12" id="KW-0678">Repressor</keyword>
<dbReference type="InterPro" id="IPR001680">
    <property type="entry name" value="WD40_rpt"/>
</dbReference>
<dbReference type="InterPro" id="IPR031120">
    <property type="entry name" value="HIR1-like"/>
</dbReference>
<evidence type="ECO:0000256" key="5">
    <source>
        <dbReference type="ARBA" id="ARBA00022574"/>
    </source>
</evidence>
<gene>
    <name evidence="16" type="primary">HIR1</name>
    <name evidence="16" type="ORF">Q9L58_006803</name>
</gene>
<feature type="domain" description="Protein HIRA-like C-terminal" evidence="14">
    <location>
        <begin position="748"/>
        <end position="980"/>
    </location>
</feature>
<evidence type="ECO:0000256" key="4">
    <source>
        <dbReference type="ARBA" id="ARBA00022491"/>
    </source>
</evidence>
<dbReference type="Pfam" id="PF07569">
    <property type="entry name" value="Hira"/>
    <property type="match status" value="1"/>
</dbReference>
<dbReference type="Pfam" id="PF09453">
    <property type="entry name" value="HIRA_B"/>
    <property type="match status" value="1"/>
</dbReference>
<evidence type="ECO:0000256" key="13">
    <source>
        <dbReference type="SAM" id="MobiDB-lite"/>
    </source>
</evidence>
<comment type="function">
    <text evidence="1 12">Required for replication-independent chromatin assembly and for the periodic repression of histone gene transcription during the cell cycle.</text>
</comment>
<feature type="domain" description="CAF1B/HIR1 beta-propeller" evidence="15">
    <location>
        <begin position="43"/>
        <end position="404"/>
    </location>
</feature>
<feature type="repeat" description="WD" evidence="11">
    <location>
        <begin position="200"/>
        <end position="241"/>
    </location>
</feature>
<comment type="similarity">
    <text evidence="3 12">Belongs to the WD repeat HIR1 family.</text>
</comment>
<keyword evidence="6 12" id="KW-0677">Repeat</keyword>
<keyword evidence="17" id="KW-1185">Reference proteome</keyword>
<dbReference type="PROSITE" id="PS50294">
    <property type="entry name" value="WD_REPEATS_REGION"/>
    <property type="match status" value="3"/>
</dbReference>
<evidence type="ECO:0000256" key="7">
    <source>
        <dbReference type="ARBA" id="ARBA00022853"/>
    </source>
</evidence>
<keyword evidence="9 12" id="KW-0804">Transcription</keyword>
<feature type="region of interest" description="Disordered" evidence="13">
    <location>
        <begin position="868"/>
        <end position="890"/>
    </location>
</feature>
<dbReference type="PANTHER" id="PTHR13831:SF0">
    <property type="entry name" value="PROTEIN HIRA"/>
    <property type="match status" value="1"/>
</dbReference>
<accession>A0ABR3GE74</accession>
<feature type="repeat" description="WD" evidence="11">
    <location>
        <begin position="33"/>
        <end position="58"/>
    </location>
</feature>
<dbReference type="InterPro" id="IPR036322">
    <property type="entry name" value="WD40_repeat_dom_sf"/>
</dbReference>
<keyword evidence="10 12" id="KW-0539">Nucleus</keyword>
<dbReference type="PROSITE" id="PS50082">
    <property type="entry name" value="WD_REPEATS_2"/>
    <property type="match status" value="4"/>
</dbReference>
<sequence>MHFIRPQWLTHSAGMDKQLPGTNALPDKKPIEVYSCHVSPDGERLATGGLDGNVRIWSTAAIYKSAEDKAATINNNITTNTTTTTTTTLPKQLCSLSHHSGAVLTVRFSGNNRYLASGSDDKIVLVYERDPNAIPSARPLFGSNEAPHAETWRTYRRLAGHDNDVQDVGWSADSSILVSVGLDSKVIIWSGSTFERLKRLDVHQSHVKGLTFDPANKYFATASDDRSIKIFRFTSPAANATAHDQQTNFTLETSITGPFKDSPLTTYFRRCSWSPDGSHIAAANAVNGPVSSVAIINRGNWDSEINLIGHEGPVEVCAFAPRMFSKTPIIPGTQPSAPVTVIACAGQDKALSIWNTSNPRPLIITQDLATKAISDLTWSPDGRTLFVSSLDGTITCICFEDGDLGYVLGLEENERILQKFGAGRRGATLPEGTESVRLEERARDGERREVEGRMGELMMDGNNTVAQSGDTQMSNSGMNPGPQWQMTQQRAPEPEKIVVEKVPEKPYKQKVTITKDGKKRVAPLLVSTGGGHRSNLPNAHLLHAAANNNSSTNNGPKNELDLTRPYDGLPKGGMPALLIGNKRKAPMPEEGEEEQLQPTTGGKRVAVLTNGNAPGSGGPLETPEFIRPAVVSPALAPSPVRLAVPRVRTFVNRVIDAVGLPSANIPSIGSSGSASAQGSGPSSEDTVFDARNSRSATDKEPTRLTITKHGQVLWMDFLPKAVLLVTGNSNFWCAACEDGSLHVFTPVGRRILNGLVIEAQPCFLDCRGWWLMCVSAVGVAHVWNIKTMKSPHPPVSLAPILDIASTYQKVDGLSKAEAVTEAGINSEGTLIVTLSNGDGFSYSRDMFTWMKLTEAWWAIGSQYWDTTGSSRASQSSSDNPPDPRNPSISAGIIPHLERRTTNEVLLHGRGRFLQRIVKSLLNREGFEGFETAVSVAHLENRMAAAVALGAKDEFKNYLFMYVRRIAAEGMKGKVEELLRDFMGRLDVDEDEDYDEENGDGEIVGWNKRDLLKGILLAIGKHRDLQRITVPYARVLGVMEEDGE</sequence>
<dbReference type="Gene3D" id="2.130.10.10">
    <property type="entry name" value="YVTN repeat-like/Quinoprotein amine dehydrogenase"/>
    <property type="match status" value="2"/>
</dbReference>
<evidence type="ECO:0000256" key="3">
    <source>
        <dbReference type="ARBA" id="ARBA00007306"/>
    </source>
</evidence>
<evidence type="ECO:0000259" key="14">
    <source>
        <dbReference type="Pfam" id="PF07569"/>
    </source>
</evidence>
<comment type="caution">
    <text evidence="16">The sequence shown here is derived from an EMBL/GenBank/DDBJ whole genome shotgun (WGS) entry which is preliminary data.</text>
</comment>
<dbReference type="SMART" id="SM00320">
    <property type="entry name" value="WD40"/>
    <property type="match status" value="6"/>
</dbReference>
<protein>
    <recommendedName>
        <fullName evidence="12">Protein HIR</fullName>
    </recommendedName>
</protein>
<feature type="region of interest" description="Disordered" evidence="13">
    <location>
        <begin position="666"/>
        <end position="702"/>
    </location>
</feature>
<dbReference type="Proteomes" id="UP001447188">
    <property type="component" value="Unassembled WGS sequence"/>
</dbReference>
<dbReference type="PANTHER" id="PTHR13831">
    <property type="entry name" value="MEMBER OF THE HIR1 FAMILY OF WD-REPEAT PROTEINS"/>
    <property type="match status" value="1"/>
</dbReference>
<comment type="subcellular location">
    <subcellularLocation>
        <location evidence="2 12">Nucleus</location>
    </subcellularLocation>
</comment>
<evidence type="ECO:0000256" key="2">
    <source>
        <dbReference type="ARBA" id="ARBA00004123"/>
    </source>
</evidence>
<dbReference type="SUPFAM" id="SSF50978">
    <property type="entry name" value="WD40 repeat-like"/>
    <property type="match status" value="1"/>
</dbReference>
<feature type="repeat" description="WD" evidence="11">
    <location>
        <begin position="96"/>
        <end position="128"/>
    </location>
</feature>
<evidence type="ECO:0000313" key="16">
    <source>
        <dbReference type="EMBL" id="KAL0634266.1"/>
    </source>
</evidence>
<keyword evidence="7 12" id="KW-0156">Chromatin regulator</keyword>
<evidence type="ECO:0000256" key="6">
    <source>
        <dbReference type="ARBA" id="ARBA00022737"/>
    </source>
</evidence>
<evidence type="ECO:0000256" key="11">
    <source>
        <dbReference type="PROSITE-ProRule" id="PRU00221"/>
    </source>
</evidence>
<dbReference type="InterPro" id="IPR011494">
    <property type="entry name" value="HIRA-like_C"/>
</dbReference>